<evidence type="ECO:0008006" key="2">
    <source>
        <dbReference type="Google" id="ProtNLM"/>
    </source>
</evidence>
<evidence type="ECO:0000313" key="1">
    <source>
        <dbReference type="EMBL" id="GAG36417.1"/>
    </source>
</evidence>
<gene>
    <name evidence="1" type="ORF">S01H1_63540</name>
</gene>
<comment type="caution">
    <text evidence="1">The sequence shown here is derived from an EMBL/GenBank/DDBJ whole genome shotgun (WGS) entry which is preliminary data.</text>
</comment>
<dbReference type="InterPro" id="IPR013785">
    <property type="entry name" value="Aldolase_TIM"/>
</dbReference>
<dbReference type="InterPro" id="IPR002220">
    <property type="entry name" value="DapA-like"/>
</dbReference>
<reference evidence="1" key="1">
    <citation type="journal article" date="2014" name="Front. Microbiol.">
        <title>High frequency of phylogenetically diverse reductive dehalogenase-homologous genes in deep subseafloor sedimentary metagenomes.</title>
        <authorList>
            <person name="Kawai M."/>
            <person name="Futagami T."/>
            <person name="Toyoda A."/>
            <person name="Takaki Y."/>
            <person name="Nishi S."/>
            <person name="Hori S."/>
            <person name="Arai W."/>
            <person name="Tsubouchi T."/>
            <person name="Morono Y."/>
            <person name="Uchiyama I."/>
            <person name="Ito T."/>
            <person name="Fujiyama A."/>
            <person name="Inagaki F."/>
            <person name="Takami H."/>
        </authorList>
    </citation>
    <scope>NUCLEOTIDE SEQUENCE</scope>
    <source>
        <strain evidence="1">Expedition CK06-06</strain>
    </source>
</reference>
<protein>
    <recommendedName>
        <fullName evidence="2">Dihydrodipicolinate synthase family protein</fullName>
    </recommendedName>
</protein>
<name>X0XM64_9ZZZZ</name>
<dbReference type="GO" id="GO:0016829">
    <property type="term" value="F:lyase activity"/>
    <property type="evidence" value="ECO:0007669"/>
    <property type="project" value="InterPro"/>
</dbReference>
<accession>X0XM64</accession>
<dbReference type="Gene3D" id="3.20.20.70">
    <property type="entry name" value="Aldolase class I"/>
    <property type="match status" value="1"/>
</dbReference>
<organism evidence="1">
    <name type="scientific">marine sediment metagenome</name>
    <dbReference type="NCBI Taxonomy" id="412755"/>
    <lineage>
        <taxon>unclassified sequences</taxon>
        <taxon>metagenomes</taxon>
        <taxon>ecological metagenomes</taxon>
    </lineage>
</organism>
<proteinExistence type="predicted"/>
<dbReference type="EMBL" id="BARS01041825">
    <property type="protein sequence ID" value="GAG36417.1"/>
    <property type="molecule type" value="Genomic_DNA"/>
</dbReference>
<dbReference type="Pfam" id="PF00701">
    <property type="entry name" value="DHDPS"/>
    <property type="match status" value="1"/>
</dbReference>
<dbReference type="AlphaFoldDB" id="X0XM64"/>
<sequence>ATFDILLHAQYSRLFKDESFDIVLGTEAMWLPARSLGCEAFIPGLGNVFPEICQKMYQEGIADDNEACRKTQFKVNKLRDVMYLAKSTQLAIYSMLEIRGIIKSYPRAPFIPASPEENENIKVSLQEMGMI</sequence>
<feature type="non-terminal residue" evidence="1">
    <location>
        <position position="1"/>
    </location>
</feature>
<dbReference type="SUPFAM" id="SSF51569">
    <property type="entry name" value="Aldolase"/>
    <property type="match status" value="1"/>
</dbReference>